<accession>A0A4C1ZWA0</accession>
<dbReference type="EMBL" id="BGZK01002204">
    <property type="protein sequence ID" value="GBP91752.1"/>
    <property type="molecule type" value="Genomic_DNA"/>
</dbReference>
<name>A0A4C1ZWA0_EUMVA</name>
<reference evidence="1 2" key="1">
    <citation type="journal article" date="2019" name="Commun. Biol.">
        <title>The bagworm genome reveals a unique fibroin gene that provides high tensile strength.</title>
        <authorList>
            <person name="Kono N."/>
            <person name="Nakamura H."/>
            <person name="Ohtoshi R."/>
            <person name="Tomita M."/>
            <person name="Numata K."/>
            <person name="Arakawa K."/>
        </authorList>
    </citation>
    <scope>NUCLEOTIDE SEQUENCE [LARGE SCALE GENOMIC DNA]</scope>
</reference>
<gene>
    <name evidence="1" type="ORF">EVAR_100237_1</name>
</gene>
<organism evidence="1 2">
    <name type="scientific">Eumeta variegata</name>
    <name type="common">Bagworm moth</name>
    <name type="synonym">Eumeta japonica</name>
    <dbReference type="NCBI Taxonomy" id="151549"/>
    <lineage>
        <taxon>Eukaryota</taxon>
        <taxon>Metazoa</taxon>
        <taxon>Ecdysozoa</taxon>
        <taxon>Arthropoda</taxon>
        <taxon>Hexapoda</taxon>
        <taxon>Insecta</taxon>
        <taxon>Pterygota</taxon>
        <taxon>Neoptera</taxon>
        <taxon>Endopterygota</taxon>
        <taxon>Lepidoptera</taxon>
        <taxon>Glossata</taxon>
        <taxon>Ditrysia</taxon>
        <taxon>Tineoidea</taxon>
        <taxon>Psychidae</taxon>
        <taxon>Oiketicinae</taxon>
        <taxon>Eumeta</taxon>
    </lineage>
</organism>
<comment type="caution">
    <text evidence="1">The sequence shown here is derived from an EMBL/GenBank/DDBJ whole genome shotgun (WGS) entry which is preliminary data.</text>
</comment>
<keyword evidence="2" id="KW-1185">Reference proteome</keyword>
<proteinExistence type="predicted"/>
<evidence type="ECO:0000313" key="1">
    <source>
        <dbReference type="EMBL" id="GBP91752.1"/>
    </source>
</evidence>
<dbReference type="AlphaFoldDB" id="A0A4C1ZWA0"/>
<sequence length="148" mass="16344">MIAYVGERDDDETGIGAVTTPIRALQEKLHDEGVRTHRLQHHLDLCTADETIKLCDSTLHGFHPKTVRRISTVHDGTTRQKEKTIYSDDLSIGIGLGPNINGVLNHRVLQICMPGALYSQIIDKIENNKHNEGSTIIVLVGNSLGPFI</sequence>
<dbReference type="OrthoDB" id="7474798at2759"/>
<dbReference type="Proteomes" id="UP000299102">
    <property type="component" value="Unassembled WGS sequence"/>
</dbReference>
<evidence type="ECO:0000313" key="2">
    <source>
        <dbReference type="Proteomes" id="UP000299102"/>
    </source>
</evidence>
<protein>
    <submittedName>
        <fullName evidence="1">Uncharacterized protein</fullName>
    </submittedName>
</protein>